<dbReference type="Proteomes" id="UP000054995">
    <property type="component" value="Unassembled WGS sequence"/>
</dbReference>
<accession>A0A0V1G097</accession>
<dbReference type="EMBL" id="JYDT01000012">
    <property type="protein sequence ID" value="KRY91554.1"/>
    <property type="molecule type" value="Genomic_DNA"/>
</dbReference>
<evidence type="ECO:0000313" key="2">
    <source>
        <dbReference type="Proteomes" id="UP000054995"/>
    </source>
</evidence>
<dbReference type="AlphaFoldDB" id="A0A0V1G097"/>
<reference evidence="1 2" key="1">
    <citation type="submission" date="2015-01" db="EMBL/GenBank/DDBJ databases">
        <title>Evolution of Trichinella species and genotypes.</title>
        <authorList>
            <person name="Korhonen P.K."/>
            <person name="Edoardo P."/>
            <person name="Giuseppe L.R."/>
            <person name="Gasser R.B."/>
        </authorList>
    </citation>
    <scope>NUCLEOTIDE SEQUENCE [LARGE SCALE GENOMIC DNA]</scope>
    <source>
        <strain evidence="1">ISS470</strain>
    </source>
</reference>
<comment type="caution">
    <text evidence="1">The sequence shown here is derived from an EMBL/GenBank/DDBJ whole genome shotgun (WGS) entry which is preliminary data.</text>
</comment>
<organism evidence="1 2">
    <name type="scientific">Trichinella pseudospiralis</name>
    <name type="common">Parasitic roundworm</name>
    <dbReference type="NCBI Taxonomy" id="6337"/>
    <lineage>
        <taxon>Eukaryota</taxon>
        <taxon>Metazoa</taxon>
        <taxon>Ecdysozoa</taxon>
        <taxon>Nematoda</taxon>
        <taxon>Enoplea</taxon>
        <taxon>Dorylaimia</taxon>
        <taxon>Trichinellida</taxon>
        <taxon>Trichinellidae</taxon>
        <taxon>Trichinella</taxon>
    </lineage>
</organism>
<gene>
    <name evidence="1" type="ORF">T4D_15384</name>
</gene>
<name>A0A0V1G097_TRIPS</name>
<keyword evidence="2" id="KW-1185">Reference proteome</keyword>
<sequence length="105" mass="11609">MNNKDIKLHGKEAPGTGGCFTVAPVSRFQTLHPDWSTSPDFRLQASTVKHCVRITQNLSKYYFSDICLTVVTTFFNKNAPDSSSTFGKLACKNTPKILTAIHSTK</sequence>
<evidence type="ECO:0000313" key="1">
    <source>
        <dbReference type="EMBL" id="KRY91554.1"/>
    </source>
</evidence>
<protein>
    <submittedName>
        <fullName evidence="1">Uncharacterized protein</fullName>
    </submittedName>
</protein>
<proteinExistence type="predicted"/>